<evidence type="ECO:0000313" key="3">
    <source>
        <dbReference type="Proteomes" id="UP000176339"/>
    </source>
</evidence>
<gene>
    <name evidence="2" type="ORF">A2846_02235</name>
</gene>
<dbReference type="AlphaFoldDB" id="A0A1F5NZB7"/>
<keyword evidence="1" id="KW-1133">Transmembrane helix</keyword>
<feature type="transmembrane region" description="Helical" evidence="1">
    <location>
        <begin position="18"/>
        <end position="38"/>
    </location>
</feature>
<organism evidence="2 3">
    <name type="scientific">Candidatus Doudnabacteria bacterium RIFCSPHIGHO2_01_FULL_49_9</name>
    <dbReference type="NCBI Taxonomy" id="1817827"/>
    <lineage>
        <taxon>Bacteria</taxon>
        <taxon>Candidatus Doudnaibacteriota</taxon>
    </lineage>
</organism>
<proteinExistence type="predicted"/>
<evidence type="ECO:0000256" key="1">
    <source>
        <dbReference type="SAM" id="Phobius"/>
    </source>
</evidence>
<name>A0A1F5NZB7_9BACT</name>
<evidence type="ECO:0000313" key="2">
    <source>
        <dbReference type="EMBL" id="OGE82954.1"/>
    </source>
</evidence>
<protein>
    <submittedName>
        <fullName evidence="2">Uncharacterized protein</fullName>
    </submittedName>
</protein>
<reference evidence="2 3" key="1">
    <citation type="journal article" date="2016" name="Nat. Commun.">
        <title>Thousands of microbial genomes shed light on interconnected biogeochemical processes in an aquifer system.</title>
        <authorList>
            <person name="Anantharaman K."/>
            <person name="Brown C.T."/>
            <person name="Hug L.A."/>
            <person name="Sharon I."/>
            <person name="Castelle C.J."/>
            <person name="Probst A.J."/>
            <person name="Thomas B.C."/>
            <person name="Singh A."/>
            <person name="Wilkins M.J."/>
            <person name="Karaoz U."/>
            <person name="Brodie E.L."/>
            <person name="Williams K.H."/>
            <person name="Hubbard S.S."/>
            <person name="Banfield J.F."/>
        </authorList>
    </citation>
    <scope>NUCLEOTIDE SEQUENCE [LARGE SCALE GENOMIC DNA]</scope>
</reference>
<sequence>MKLFQNMKFLPESKRKTIILFSIVGVSAIGMVYFFFFYGRSAQPEVPSEVIIETLTRTETQIQTEPVLPDEAPSPGGIIPVPTDTTGAALSKSMILPYGTFIDLTILDQDMFKILKSSPPVEITPEELGKDNPFVN</sequence>
<keyword evidence="1" id="KW-0812">Transmembrane</keyword>
<dbReference type="Proteomes" id="UP000176339">
    <property type="component" value="Unassembled WGS sequence"/>
</dbReference>
<keyword evidence="1" id="KW-0472">Membrane</keyword>
<comment type="caution">
    <text evidence="2">The sequence shown here is derived from an EMBL/GenBank/DDBJ whole genome shotgun (WGS) entry which is preliminary data.</text>
</comment>
<dbReference type="EMBL" id="MFEN01000058">
    <property type="protein sequence ID" value="OGE82954.1"/>
    <property type="molecule type" value="Genomic_DNA"/>
</dbReference>
<accession>A0A1F5NZB7</accession>